<dbReference type="InterPro" id="IPR003591">
    <property type="entry name" value="Leu-rich_rpt_typical-subtyp"/>
</dbReference>
<dbReference type="PROSITE" id="PS00107">
    <property type="entry name" value="PROTEIN_KINASE_ATP"/>
    <property type="match status" value="1"/>
</dbReference>
<evidence type="ECO:0000256" key="2">
    <source>
        <dbReference type="ARBA" id="ARBA00022737"/>
    </source>
</evidence>
<keyword evidence="3" id="KW-0067">ATP-binding</keyword>
<dbReference type="InterPro" id="IPR050216">
    <property type="entry name" value="LRR_domain-containing"/>
</dbReference>
<feature type="domain" description="Protein kinase" evidence="4">
    <location>
        <begin position="222"/>
        <end position="461"/>
    </location>
</feature>
<keyword evidence="2" id="KW-0677">Repeat</keyword>
<dbReference type="Proteomes" id="UP000031672">
    <property type="component" value="Unassembled WGS sequence"/>
</dbReference>
<dbReference type="Pfam" id="PF07714">
    <property type="entry name" value="PK_Tyr_Ser-Thr"/>
    <property type="match status" value="1"/>
</dbReference>
<organism evidence="5 6">
    <name type="scientific">Vibrio renipiscarius</name>
    <dbReference type="NCBI Taxonomy" id="1461322"/>
    <lineage>
        <taxon>Bacteria</taxon>
        <taxon>Pseudomonadati</taxon>
        <taxon>Pseudomonadota</taxon>
        <taxon>Gammaproteobacteria</taxon>
        <taxon>Vibrionales</taxon>
        <taxon>Vibrionaceae</taxon>
        <taxon>Vibrio</taxon>
    </lineage>
</organism>
<dbReference type="Gene3D" id="3.30.200.20">
    <property type="entry name" value="Phosphorylase Kinase, domain 1"/>
    <property type="match status" value="1"/>
</dbReference>
<dbReference type="SUPFAM" id="SSF56112">
    <property type="entry name" value="Protein kinase-like (PK-like)"/>
    <property type="match status" value="1"/>
</dbReference>
<comment type="caution">
    <text evidence="5">The sequence shown here is derived from an EMBL/GenBank/DDBJ whole genome shotgun (WGS) entry which is preliminary data.</text>
</comment>
<dbReference type="InterPro" id="IPR011009">
    <property type="entry name" value="Kinase-like_dom_sf"/>
</dbReference>
<dbReference type="InterPro" id="IPR032675">
    <property type="entry name" value="LRR_dom_sf"/>
</dbReference>
<dbReference type="InterPro" id="IPR017441">
    <property type="entry name" value="Protein_kinase_ATP_BS"/>
</dbReference>
<dbReference type="GO" id="GO:0005524">
    <property type="term" value="F:ATP binding"/>
    <property type="evidence" value="ECO:0007669"/>
    <property type="project" value="UniProtKB-UniRule"/>
</dbReference>
<dbReference type="GO" id="GO:0004672">
    <property type="term" value="F:protein kinase activity"/>
    <property type="evidence" value="ECO:0007669"/>
    <property type="project" value="InterPro"/>
</dbReference>
<evidence type="ECO:0000259" key="4">
    <source>
        <dbReference type="PROSITE" id="PS50011"/>
    </source>
</evidence>
<dbReference type="CDD" id="cd00180">
    <property type="entry name" value="PKc"/>
    <property type="match status" value="1"/>
</dbReference>
<keyword evidence="6" id="KW-1185">Reference proteome</keyword>
<dbReference type="InterPro" id="IPR001245">
    <property type="entry name" value="Ser-Thr/Tyr_kinase_cat_dom"/>
</dbReference>
<dbReference type="SUPFAM" id="SSF52058">
    <property type="entry name" value="L domain-like"/>
    <property type="match status" value="1"/>
</dbReference>
<keyword evidence="5" id="KW-0808">Transferase</keyword>
<proteinExistence type="predicted"/>
<feature type="binding site" evidence="3">
    <location>
        <position position="258"/>
    </location>
    <ligand>
        <name>ATP</name>
        <dbReference type="ChEBI" id="CHEBI:30616"/>
    </ligand>
</feature>
<sequence>MHTVEQLVSGELDGTTHLYLKQGLAEFPREIINLADSLEVLDLSDNQLQDLPDDFSQLKQLRILFLTNNCFTAIPTVLAQCPKLEMISFKSNKLQHIPERSLPDQTRWLILTDNHITQLPDDMGRLYRLQKLALAGNALTALPESMASCQNLELARLSANKLESLPDWLFQLPKLSWLAIDGNPLSTNPLDPSLFLSPHSHRESDHAEAQAPTIPLVALDDIQLEEVIGQGASGIIYRAKWSNQPDELQGTDQEIAVKIFKGEVTSDGYPQDELLNCLQAGQHKNLIKVIARIEQPNALGLVMELIPSHYHNLGLPPSLQTCTRDTFAPDSKFELKTIVTMLEQMASGLAHLHQHHVSHGDIYAHNTMYNADANVLFGDFGAATNLSKLPTSQRAAMQHIEVRALGCLIEDLLSHCLANDEDRSHITELTQLKTECMQPDLAQRPRFEQIAHQLQQRLQQQ</sequence>
<dbReference type="InterPro" id="IPR001611">
    <property type="entry name" value="Leu-rich_rpt"/>
</dbReference>
<dbReference type="PANTHER" id="PTHR48051:SF1">
    <property type="entry name" value="RAS SUPPRESSOR PROTEIN 1"/>
    <property type="match status" value="1"/>
</dbReference>
<dbReference type="GO" id="GO:0005737">
    <property type="term" value="C:cytoplasm"/>
    <property type="evidence" value="ECO:0007669"/>
    <property type="project" value="TreeGrafter"/>
</dbReference>
<accession>A0A0C2NXL1</accession>
<evidence type="ECO:0000313" key="5">
    <source>
        <dbReference type="EMBL" id="KII80860.1"/>
    </source>
</evidence>
<keyword evidence="3" id="KW-0547">Nucleotide-binding</keyword>
<dbReference type="Pfam" id="PF13855">
    <property type="entry name" value="LRR_8"/>
    <property type="match status" value="2"/>
</dbReference>
<dbReference type="PROSITE" id="PS51450">
    <property type="entry name" value="LRR"/>
    <property type="match status" value="1"/>
</dbReference>
<keyword evidence="5" id="KW-0418">Kinase</keyword>
<dbReference type="PANTHER" id="PTHR48051">
    <property type="match status" value="1"/>
</dbReference>
<dbReference type="InterPro" id="IPR000719">
    <property type="entry name" value="Prot_kinase_dom"/>
</dbReference>
<dbReference type="AlphaFoldDB" id="A0A0C2NZC2"/>
<reference evidence="5 6" key="1">
    <citation type="submission" date="2014-11" db="EMBL/GenBank/DDBJ databases">
        <title>Draft Genome Sequence of Vibrio piscirenalis strains CECT 8603T and CECT 8604, two marine Gammaproteobacterium isolated from cultured gilthead sea bream (Sparus aurata).</title>
        <authorList>
            <person name="Arahal D.R."/>
            <person name="Rodrigo-Torres L."/>
            <person name="Lucena T."/>
            <person name="Pujalte M.J."/>
        </authorList>
    </citation>
    <scope>NUCLEOTIDE SEQUENCE [LARGE SCALE GENOMIC DNA]</scope>
    <source>
        <strain evidence="5 6">DCR 1-4-2</strain>
    </source>
</reference>
<dbReference type="EMBL" id="JTKH01000006">
    <property type="protein sequence ID" value="KII80860.1"/>
    <property type="molecule type" value="Genomic_DNA"/>
</dbReference>
<dbReference type="SMART" id="SM00369">
    <property type="entry name" value="LRR_TYP"/>
    <property type="match status" value="5"/>
</dbReference>
<evidence type="ECO:0000256" key="3">
    <source>
        <dbReference type="PROSITE-ProRule" id="PRU10141"/>
    </source>
</evidence>
<dbReference type="RefSeq" id="WP_040988409.1">
    <property type="nucleotide sequence ID" value="NZ_JTKH01000006.1"/>
</dbReference>
<dbReference type="Gene3D" id="3.80.10.10">
    <property type="entry name" value="Ribonuclease Inhibitor"/>
    <property type="match status" value="2"/>
</dbReference>
<evidence type="ECO:0000313" key="6">
    <source>
        <dbReference type="Proteomes" id="UP000031672"/>
    </source>
</evidence>
<evidence type="ECO:0000256" key="1">
    <source>
        <dbReference type="ARBA" id="ARBA00022614"/>
    </source>
</evidence>
<keyword evidence="1" id="KW-0433">Leucine-rich repeat</keyword>
<protein>
    <submittedName>
        <fullName evidence="5">Protein kinase</fullName>
    </submittedName>
</protein>
<dbReference type="PROSITE" id="PS50011">
    <property type="entry name" value="PROTEIN_KINASE_DOM"/>
    <property type="match status" value="1"/>
</dbReference>
<gene>
    <name evidence="5" type="ORF">OJ16_06095</name>
</gene>
<dbReference type="OrthoDB" id="8532199at2"/>
<accession>A0A0C2NZC2</accession>
<dbReference type="Gene3D" id="1.10.510.10">
    <property type="entry name" value="Transferase(Phosphotransferase) domain 1"/>
    <property type="match status" value="1"/>
</dbReference>
<name>A0A0C2NZC2_9VIBR</name>
<dbReference type="STRING" id="1461322.OJ16_06095"/>